<dbReference type="PANTHER" id="PTHR43802">
    <property type="entry name" value="ENOYL-COA HYDRATASE"/>
    <property type="match status" value="1"/>
</dbReference>
<comment type="caution">
    <text evidence="3">The sequence shown here is derived from an EMBL/GenBank/DDBJ whole genome shotgun (WGS) entry which is preliminary data.</text>
</comment>
<protein>
    <submittedName>
        <fullName evidence="3">Enoyl-CoA hydratase</fullName>
    </submittedName>
</protein>
<proteinExistence type="inferred from homology"/>
<dbReference type="SUPFAM" id="SSF52096">
    <property type="entry name" value="ClpP/crotonase"/>
    <property type="match status" value="1"/>
</dbReference>
<gene>
    <name evidence="3" type="ORF">EL26_23140</name>
</gene>
<dbReference type="STRING" id="1157490.EL26_23140"/>
<dbReference type="GO" id="GO:0003824">
    <property type="term" value="F:catalytic activity"/>
    <property type="evidence" value="ECO:0007669"/>
    <property type="project" value="InterPro"/>
</dbReference>
<dbReference type="RefSeq" id="WP_038094405.1">
    <property type="nucleotide sequence ID" value="NZ_JMIR01000051.1"/>
</dbReference>
<evidence type="ECO:0000256" key="2">
    <source>
        <dbReference type="RuleBase" id="RU003707"/>
    </source>
</evidence>
<dbReference type="Proteomes" id="UP000027931">
    <property type="component" value="Unassembled WGS sequence"/>
</dbReference>
<dbReference type="Pfam" id="PF00378">
    <property type="entry name" value="ECH_1"/>
    <property type="match status" value="1"/>
</dbReference>
<sequence length="261" mass="28532">MYETILYQLEEGVLTISLNRPDVMNAYNDVMGKELYDAFKRAEEDDNVRAIVLTGTGRAFCSGQDLNIGKDGFQSMNNLTNDVRERYNPLITLMQTIRKPIIASINGAAAGAGASFAMACDLRIASDKAKFTIAFCKIGLVPDSGASYFLPRLVGMSKAMELALTGDVIDAHEAQRIGLVNRTVPADQLEDATREFAKKIASGATYALGLTKRSIYQGSENDLLTVLETEAQYQGMAGRSRDFKEGVTAFLEKRAPEFKGK</sequence>
<dbReference type="InterPro" id="IPR001753">
    <property type="entry name" value="Enoyl-CoA_hydra/iso"/>
</dbReference>
<dbReference type="PROSITE" id="PS00166">
    <property type="entry name" value="ENOYL_COA_HYDRATASE"/>
    <property type="match status" value="1"/>
</dbReference>
<accession>A0A074LK51</accession>
<dbReference type="OrthoDB" id="9775794at2"/>
<organism evidence="3 4">
    <name type="scientific">Tumebacillus flagellatus</name>
    <dbReference type="NCBI Taxonomy" id="1157490"/>
    <lineage>
        <taxon>Bacteria</taxon>
        <taxon>Bacillati</taxon>
        <taxon>Bacillota</taxon>
        <taxon>Bacilli</taxon>
        <taxon>Bacillales</taxon>
        <taxon>Alicyclobacillaceae</taxon>
        <taxon>Tumebacillus</taxon>
    </lineage>
</organism>
<evidence type="ECO:0000313" key="4">
    <source>
        <dbReference type="Proteomes" id="UP000027931"/>
    </source>
</evidence>
<dbReference type="EMBL" id="JMIR01000051">
    <property type="protein sequence ID" value="KEO80980.1"/>
    <property type="molecule type" value="Genomic_DNA"/>
</dbReference>
<dbReference type="Gene3D" id="1.10.12.10">
    <property type="entry name" value="Lyase 2-enoyl-coa Hydratase, Chain A, domain 2"/>
    <property type="match status" value="1"/>
</dbReference>
<dbReference type="InterPro" id="IPR029045">
    <property type="entry name" value="ClpP/crotonase-like_dom_sf"/>
</dbReference>
<dbReference type="Gene3D" id="3.90.226.10">
    <property type="entry name" value="2-enoyl-CoA Hydratase, Chain A, domain 1"/>
    <property type="match status" value="1"/>
</dbReference>
<evidence type="ECO:0000256" key="1">
    <source>
        <dbReference type="ARBA" id="ARBA00005254"/>
    </source>
</evidence>
<name>A0A074LK51_9BACL</name>
<dbReference type="CDD" id="cd06558">
    <property type="entry name" value="crotonase-like"/>
    <property type="match status" value="1"/>
</dbReference>
<comment type="similarity">
    <text evidence="1 2">Belongs to the enoyl-CoA hydratase/isomerase family.</text>
</comment>
<dbReference type="PANTHER" id="PTHR43802:SF1">
    <property type="entry name" value="IP11341P-RELATED"/>
    <property type="match status" value="1"/>
</dbReference>
<dbReference type="eggNOG" id="COG1024">
    <property type="taxonomic scope" value="Bacteria"/>
</dbReference>
<evidence type="ECO:0000313" key="3">
    <source>
        <dbReference type="EMBL" id="KEO80980.1"/>
    </source>
</evidence>
<dbReference type="AlphaFoldDB" id="A0A074LK51"/>
<reference evidence="3 4" key="1">
    <citation type="journal article" date="2013" name="Int. J. Syst. Evol. Microbiol.">
        <title>Tumebacillus flagellatus sp. nov., an alpha-amylase/pullulanase-producing bacterium isolated from cassava wastewater.</title>
        <authorList>
            <person name="Wang Q."/>
            <person name="Xie N."/>
            <person name="Qin Y."/>
            <person name="Shen N."/>
            <person name="Zhu J."/>
            <person name="Mi H."/>
            <person name="Huang R."/>
        </authorList>
    </citation>
    <scope>NUCLEOTIDE SEQUENCE [LARGE SCALE GENOMIC DNA]</scope>
    <source>
        <strain evidence="3 4">GST4</strain>
    </source>
</reference>
<dbReference type="InterPro" id="IPR018376">
    <property type="entry name" value="Enoyl-CoA_hyd/isom_CS"/>
</dbReference>
<dbReference type="InterPro" id="IPR014748">
    <property type="entry name" value="Enoyl-CoA_hydra_C"/>
</dbReference>
<keyword evidence="4" id="KW-1185">Reference proteome</keyword>